<dbReference type="AlphaFoldDB" id="A0A1X0QM29"/>
<protein>
    <submittedName>
        <fullName evidence="1">Uncharacterized protein</fullName>
    </submittedName>
</protein>
<accession>A0A1X0QM29</accession>
<evidence type="ECO:0000313" key="1">
    <source>
        <dbReference type="EMBL" id="ORE00813.1"/>
    </source>
</evidence>
<dbReference type="EMBL" id="KV922265">
    <property type="protein sequence ID" value="ORE00813.1"/>
    <property type="molecule type" value="Genomic_DNA"/>
</dbReference>
<proteinExistence type="predicted"/>
<dbReference type="VEuPathDB" id="FungiDB:BCV72DRAFT_324916"/>
<name>A0A1X0QM29_RHIZD</name>
<sequence>MEPSGTREALLTLLRNVGKLVAHMFSRKNIKAIPDYIYENLPAVLGQVTEQLRWTFTRSKIFKSTAHDFARKKKSLVLLCRHTHTAKKKAKELLTGSRKREKTGLKFTRNCVSMIFLSC</sequence>
<organism evidence="1">
    <name type="scientific">Rhizopus microsporus var. microsporus</name>
    <dbReference type="NCBI Taxonomy" id="86635"/>
    <lineage>
        <taxon>Eukaryota</taxon>
        <taxon>Fungi</taxon>
        <taxon>Fungi incertae sedis</taxon>
        <taxon>Mucoromycota</taxon>
        <taxon>Mucoromycotina</taxon>
        <taxon>Mucoromycetes</taxon>
        <taxon>Mucorales</taxon>
        <taxon>Mucorineae</taxon>
        <taxon>Rhizopodaceae</taxon>
        <taxon>Rhizopus</taxon>
    </lineage>
</organism>
<dbReference type="Proteomes" id="UP000242414">
    <property type="component" value="Unassembled WGS sequence"/>
</dbReference>
<gene>
    <name evidence="1" type="ORF">BCV72DRAFT_324916</name>
</gene>
<reference evidence="1" key="1">
    <citation type="journal article" date="2016" name="Proc. Natl. Acad. Sci. U.S.A.">
        <title>Lipid metabolic changes in an early divergent fungus govern the establishment of a mutualistic symbiosis with endobacteria.</title>
        <authorList>
            <person name="Lastovetsky O.A."/>
            <person name="Gaspar M.L."/>
            <person name="Mondo S.J."/>
            <person name="LaButti K.M."/>
            <person name="Sandor L."/>
            <person name="Grigoriev I.V."/>
            <person name="Henry S.A."/>
            <person name="Pawlowska T.E."/>
        </authorList>
    </citation>
    <scope>NUCLEOTIDE SEQUENCE [LARGE SCALE GENOMIC DNA]</scope>
    <source>
        <strain evidence="1">ATCC 52814</strain>
    </source>
</reference>